<reference evidence="1 2" key="1">
    <citation type="submission" date="2016-11" db="EMBL/GenBank/DDBJ databases">
        <authorList>
            <person name="Jaros S."/>
            <person name="Januszkiewicz K."/>
            <person name="Wedrychowicz H."/>
        </authorList>
    </citation>
    <scope>NUCLEOTIDE SEQUENCE [LARGE SCALE GENOMIC DNA]</scope>
    <source>
        <strain evidence="1 2">DSM 3089</strain>
    </source>
</reference>
<proteinExistence type="predicted"/>
<dbReference type="RefSeq" id="WP_143147652.1">
    <property type="nucleotide sequence ID" value="NZ_FQXP01000003.1"/>
</dbReference>
<organism evidence="1 2">
    <name type="scientific">Clostridium collagenovorans DSM 3089</name>
    <dbReference type="NCBI Taxonomy" id="1121306"/>
    <lineage>
        <taxon>Bacteria</taxon>
        <taxon>Bacillati</taxon>
        <taxon>Bacillota</taxon>
        <taxon>Clostridia</taxon>
        <taxon>Eubacteriales</taxon>
        <taxon>Clostridiaceae</taxon>
        <taxon>Clostridium</taxon>
    </lineage>
</organism>
<dbReference type="InterPro" id="IPR037233">
    <property type="entry name" value="CcmK-like_sf"/>
</dbReference>
<dbReference type="InterPro" id="IPR009193">
    <property type="entry name" value="EutL_PduB"/>
</dbReference>
<keyword evidence="2" id="KW-1185">Reference proteome</keyword>
<gene>
    <name evidence="1" type="ORF">SAMN02745196_00352</name>
</gene>
<dbReference type="PIRSF" id="PIRSF012290">
    <property type="entry name" value="EutL_PduB"/>
    <property type="match status" value="1"/>
</dbReference>
<accession>A0A1M5SXA3</accession>
<evidence type="ECO:0000313" key="1">
    <source>
        <dbReference type="EMBL" id="SHH43092.1"/>
    </source>
</evidence>
<dbReference type="EMBL" id="FQXP01000003">
    <property type="protein sequence ID" value="SHH43092.1"/>
    <property type="molecule type" value="Genomic_DNA"/>
</dbReference>
<dbReference type="AlphaFoldDB" id="A0A1M5SXA3"/>
<name>A0A1M5SXA3_9CLOT</name>
<sequence length="220" mass="24155">MDLLTLSNNILSSKIITNISYDFRKFLNIKKSHNSMGIMTVETDLLAYTAFDEVTKFLDVEVIYAKSTYCGHQRATTKLAGEFIGIICGENPDEIKNALNFISHYMDRGAGEIQFANDDEGIPFYCKLISKPGSYFSNIANSNDEALCFLIAPPLEAVYAIDAALKATSAHLRYNFAPPTATNFSGAILGGSESTCREACLAFTKAMNEIAKNPKDSLKN</sequence>
<dbReference type="NCBIfam" id="NF011934">
    <property type="entry name" value="PRK15405.1"/>
    <property type="match status" value="1"/>
</dbReference>
<dbReference type="Gene3D" id="3.30.70.1710">
    <property type="match status" value="2"/>
</dbReference>
<dbReference type="STRING" id="1121306.SAMN02745196_00352"/>
<dbReference type="Proteomes" id="UP000184526">
    <property type="component" value="Unassembled WGS sequence"/>
</dbReference>
<evidence type="ECO:0000313" key="2">
    <source>
        <dbReference type="Proteomes" id="UP000184526"/>
    </source>
</evidence>
<dbReference type="OrthoDB" id="3283at2"/>
<protein>
    <submittedName>
        <fullName evidence="1">Ethanolamine utilization protein EutL</fullName>
    </submittedName>
</protein>
<dbReference type="GO" id="GO:0031469">
    <property type="term" value="C:bacterial microcompartment"/>
    <property type="evidence" value="ECO:0007669"/>
    <property type="project" value="InterPro"/>
</dbReference>